<feature type="domain" description="HTH rpiR-type" evidence="1">
    <location>
        <begin position="1"/>
        <end position="77"/>
    </location>
</feature>
<dbReference type="SUPFAM" id="SSF53697">
    <property type="entry name" value="SIS domain"/>
    <property type="match status" value="1"/>
</dbReference>
<organism evidence="2 3">
    <name type="scientific">Companilactobacillus kimchii</name>
    <dbReference type="NCBI Taxonomy" id="2801452"/>
    <lineage>
        <taxon>Bacteria</taxon>
        <taxon>Bacillati</taxon>
        <taxon>Bacillota</taxon>
        <taxon>Bacilli</taxon>
        <taxon>Lactobacillales</taxon>
        <taxon>Lactobacillaceae</taxon>
        <taxon>Companilactobacillus</taxon>
    </lineage>
</organism>
<evidence type="ECO:0000313" key="3">
    <source>
        <dbReference type="Proteomes" id="UP000196649"/>
    </source>
</evidence>
<dbReference type="Gene3D" id="3.40.50.10490">
    <property type="entry name" value="Glucose-6-phosphate isomerase like protein, domain 1"/>
    <property type="match status" value="1"/>
</dbReference>
<dbReference type="EMBL" id="MXAL01000010">
    <property type="protein sequence ID" value="OWF32392.1"/>
    <property type="molecule type" value="Genomic_DNA"/>
</dbReference>
<dbReference type="SUPFAM" id="SSF46689">
    <property type="entry name" value="Homeodomain-like"/>
    <property type="match status" value="1"/>
</dbReference>
<dbReference type="Proteomes" id="UP000196649">
    <property type="component" value="Unassembled WGS sequence"/>
</dbReference>
<dbReference type="GO" id="GO:1901135">
    <property type="term" value="P:carbohydrate derivative metabolic process"/>
    <property type="evidence" value="ECO:0007669"/>
    <property type="project" value="InterPro"/>
</dbReference>
<dbReference type="InterPro" id="IPR009057">
    <property type="entry name" value="Homeodomain-like_sf"/>
</dbReference>
<dbReference type="Gene3D" id="1.10.10.10">
    <property type="entry name" value="Winged helix-like DNA-binding domain superfamily/Winged helix DNA-binding domain"/>
    <property type="match status" value="1"/>
</dbReference>
<accession>A0A210P7E4</accession>
<dbReference type="AlphaFoldDB" id="A0A210P7E4"/>
<proteinExistence type="predicted"/>
<dbReference type="GO" id="GO:0097367">
    <property type="term" value="F:carbohydrate derivative binding"/>
    <property type="evidence" value="ECO:0007669"/>
    <property type="project" value="InterPro"/>
</dbReference>
<protein>
    <submittedName>
        <fullName evidence="2">Putative HTH-type transcriptional regulator</fullName>
    </submittedName>
</protein>
<dbReference type="InterPro" id="IPR036388">
    <property type="entry name" value="WH-like_DNA-bd_sf"/>
</dbReference>
<dbReference type="Pfam" id="PF01418">
    <property type="entry name" value="HTH_6"/>
    <property type="match status" value="1"/>
</dbReference>
<dbReference type="InterPro" id="IPR000281">
    <property type="entry name" value="HTH_RpiR"/>
</dbReference>
<gene>
    <name evidence="2" type="ORF">LKACC12383_02178</name>
</gene>
<dbReference type="InterPro" id="IPR046348">
    <property type="entry name" value="SIS_dom_sf"/>
</dbReference>
<name>A0A210P7E4_9LACO</name>
<dbReference type="PANTHER" id="PTHR30514:SF1">
    <property type="entry name" value="HTH-TYPE TRANSCRIPTIONAL REGULATOR HEXR-RELATED"/>
    <property type="match status" value="1"/>
</dbReference>
<reference evidence="2 3" key="1">
    <citation type="submission" date="2017-03" db="EMBL/GenBank/DDBJ databases">
        <title>Genome sequence of Lactobacillus kimchii KACC 12383.</title>
        <authorList>
            <person name="Chun J."/>
        </authorList>
    </citation>
    <scope>NUCLEOTIDE SEQUENCE [LARGE SCALE GENOMIC DNA]</scope>
    <source>
        <strain evidence="2 3">KACC 12383</strain>
    </source>
</reference>
<sequence>MNLEERIGIYYTSLTKSEKNVYQAVLANPKGIINKSIQEAAKTYNVSSASIQRFVKKVGYRGYTEFRLAVEDIINSSQTKISSDKTNLWKIMNAYISTFQTLKDIDMDKILFQLARDIKDYSIVKALGIGNTALSAEQLVYSMYSEDKFIEAVQDKIKIDYLESSMDSDYLLIIFSVTGSIETYKKIMTAAKKKGIKTYLITMNQETPLLKLTKNKIVLPSTNIQNNDNTLYRVDNRTILYSFAEVISYYYAVASNR</sequence>
<dbReference type="PANTHER" id="PTHR30514">
    <property type="entry name" value="GLUCOKINASE"/>
    <property type="match status" value="1"/>
</dbReference>
<dbReference type="GO" id="GO:0003700">
    <property type="term" value="F:DNA-binding transcription factor activity"/>
    <property type="evidence" value="ECO:0007669"/>
    <property type="project" value="InterPro"/>
</dbReference>
<evidence type="ECO:0000313" key="2">
    <source>
        <dbReference type="EMBL" id="OWF32392.1"/>
    </source>
</evidence>
<dbReference type="Pfam" id="PF01380">
    <property type="entry name" value="SIS"/>
    <property type="match status" value="1"/>
</dbReference>
<evidence type="ECO:0000259" key="1">
    <source>
        <dbReference type="PROSITE" id="PS51071"/>
    </source>
</evidence>
<dbReference type="PROSITE" id="PS51071">
    <property type="entry name" value="HTH_RPIR"/>
    <property type="match status" value="1"/>
</dbReference>
<dbReference type="RefSeq" id="WP_054643037.1">
    <property type="nucleotide sequence ID" value="NZ_LNUB01000001.1"/>
</dbReference>
<dbReference type="InterPro" id="IPR047640">
    <property type="entry name" value="RpiR-like"/>
</dbReference>
<dbReference type="GO" id="GO:0003677">
    <property type="term" value="F:DNA binding"/>
    <property type="evidence" value="ECO:0007669"/>
    <property type="project" value="InterPro"/>
</dbReference>
<comment type="caution">
    <text evidence="2">The sequence shown here is derived from an EMBL/GenBank/DDBJ whole genome shotgun (WGS) entry which is preliminary data.</text>
</comment>
<dbReference type="InterPro" id="IPR001347">
    <property type="entry name" value="SIS_dom"/>
</dbReference>